<dbReference type="HOGENOM" id="CLU_2895118_0_0_5"/>
<dbReference type="EnsemblBacteria" id="BAC47429">
    <property type="protein sequence ID" value="BAC47429"/>
    <property type="gene ID" value="BAC47429"/>
</dbReference>
<organism evidence="1 2">
    <name type="scientific">Bradyrhizobium diazoefficiens (strain JCM 10833 / BCRC 13528 / IAM 13628 / NBRC 14792 / USDA 110)</name>
    <dbReference type="NCBI Taxonomy" id="224911"/>
    <lineage>
        <taxon>Bacteria</taxon>
        <taxon>Pseudomonadati</taxon>
        <taxon>Pseudomonadota</taxon>
        <taxon>Alphaproteobacteria</taxon>
        <taxon>Hyphomicrobiales</taxon>
        <taxon>Nitrobacteraceae</taxon>
        <taxon>Bradyrhizobium</taxon>
    </lineage>
</organism>
<dbReference type="OrthoDB" id="8244412at2"/>
<name>Q89T85_BRADU</name>
<accession>Q89T85</accession>
<gene>
    <name evidence="1" type="ordered locus">bsr2164</name>
</gene>
<keyword evidence="2" id="KW-1185">Reference proteome</keyword>
<protein>
    <submittedName>
        <fullName evidence="1">Bsr2164 protein</fullName>
    </submittedName>
</protein>
<dbReference type="KEGG" id="bja:bsr2164"/>
<dbReference type="EMBL" id="BA000040">
    <property type="protein sequence ID" value="BAC47429.1"/>
    <property type="molecule type" value="Genomic_DNA"/>
</dbReference>
<proteinExistence type="predicted"/>
<reference evidence="2" key="1">
    <citation type="journal article" date="2002" name="DNA Res.">
        <title>Complete genomic sequence of nitrogen-fixing symbiotic bacterium Bradyrhizobium japonicum USDA110.</title>
        <authorList>
            <person name="Kaneko T."/>
            <person name="Nakamura Y."/>
            <person name="Sato S."/>
            <person name="Minamisawa K."/>
            <person name="Uchiumi T."/>
            <person name="Sasamoto S."/>
            <person name="Watanabe A."/>
            <person name="Idesawa K."/>
            <person name="Iriguchi M."/>
            <person name="Kawashima K."/>
            <person name="Kohara M."/>
            <person name="Matsumoto M."/>
            <person name="Shimpo S."/>
            <person name="Tsuruoka H."/>
            <person name="Wada T."/>
            <person name="Yamada M."/>
            <person name="Tabata S."/>
        </authorList>
    </citation>
    <scope>NUCLEOTIDE SEQUENCE [LARGE SCALE GENOMIC DNA]</scope>
    <source>
        <strain evidence="2">JCM 10833 / BCRC 13528 / IAM 13628 / NBRC 14792 / USDA 110</strain>
    </source>
</reference>
<dbReference type="InParanoid" id="Q89T85"/>
<evidence type="ECO:0000313" key="1">
    <source>
        <dbReference type="EMBL" id="BAC47429.1"/>
    </source>
</evidence>
<sequence length="62" mass="6759">MKADLHLATCVAAKILQLTDTFQAKLGWLVGQMYSPVGTQDMDADKATKNCGLSEERCSVVR</sequence>
<dbReference type="Proteomes" id="UP000002526">
    <property type="component" value="Chromosome"/>
</dbReference>
<dbReference type="AlphaFoldDB" id="Q89T85"/>
<evidence type="ECO:0000313" key="2">
    <source>
        <dbReference type="Proteomes" id="UP000002526"/>
    </source>
</evidence>